<evidence type="ECO:0000256" key="11">
    <source>
        <dbReference type="ARBA" id="ARBA00047984"/>
    </source>
</evidence>
<dbReference type="Pfam" id="PF04969">
    <property type="entry name" value="CS"/>
    <property type="match status" value="1"/>
</dbReference>
<dbReference type="SMART" id="SM01178">
    <property type="entry name" value="DUF4217"/>
    <property type="match status" value="1"/>
</dbReference>
<dbReference type="InterPro" id="IPR007052">
    <property type="entry name" value="CS_dom"/>
</dbReference>
<dbReference type="FunFam" id="3.40.50.300:FF:001022">
    <property type="entry name" value="RNA helicase"/>
    <property type="match status" value="1"/>
</dbReference>
<evidence type="ECO:0000259" key="14">
    <source>
        <dbReference type="PROSITE" id="PS51194"/>
    </source>
</evidence>
<dbReference type="InterPro" id="IPR011545">
    <property type="entry name" value="DEAD/DEAH_box_helicase_dom"/>
</dbReference>
<proteinExistence type="inferred from homology"/>
<dbReference type="Gene3D" id="2.60.40.790">
    <property type="match status" value="1"/>
</dbReference>
<dbReference type="PROSITE" id="PS51192">
    <property type="entry name" value="HELICASE_ATP_BIND_1"/>
    <property type="match status" value="1"/>
</dbReference>
<name>A0AAV6TYV5_9ARAC</name>
<dbReference type="InterPro" id="IPR039790">
    <property type="entry name" value="CHRD1"/>
</dbReference>
<evidence type="ECO:0000256" key="6">
    <source>
        <dbReference type="ARBA" id="ARBA00022806"/>
    </source>
</evidence>
<evidence type="ECO:0000256" key="5">
    <source>
        <dbReference type="ARBA" id="ARBA00022801"/>
    </source>
</evidence>
<reference evidence="18 19" key="1">
    <citation type="journal article" date="2022" name="Nat. Ecol. Evol.">
        <title>A masculinizing supergene underlies an exaggerated male reproductive morph in a spider.</title>
        <authorList>
            <person name="Hendrickx F."/>
            <person name="De Corte Z."/>
            <person name="Sonet G."/>
            <person name="Van Belleghem S.M."/>
            <person name="Kostlbacher S."/>
            <person name="Vangestel C."/>
        </authorList>
    </citation>
    <scope>NUCLEOTIDE SEQUENCE [LARGE SCALE GENOMIC DNA]</scope>
    <source>
        <strain evidence="18">W744_W776</strain>
    </source>
</reference>
<feature type="domain" description="DEAD-box RNA helicase Q" evidence="15">
    <location>
        <begin position="9"/>
        <end position="37"/>
    </location>
</feature>
<evidence type="ECO:0000256" key="4">
    <source>
        <dbReference type="ARBA" id="ARBA00022741"/>
    </source>
</evidence>
<dbReference type="InterPro" id="IPR007051">
    <property type="entry name" value="CHORD_dom"/>
</dbReference>
<dbReference type="PANTHER" id="PTHR46983">
    <property type="entry name" value="CYSTEINE AND HISTIDINE-RICH DOMAIN-CONTAINING PROTEIN 1"/>
    <property type="match status" value="1"/>
</dbReference>
<dbReference type="Pfam" id="PF04968">
    <property type="entry name" value="CHORD"/>
    <property type="match status" value="2"/>
</dbReference>
<keyword evidence="5" id="KW-0378">Hydrolase</keyword>
<organism evidence="18 19">
    <name type="scientific">Oedothorax gibbosus</name>
    <dbReference type="NCBI Taxonomy" id="931172"/>
    <lineage>
        <taxon>Eukaryota</taxon>
        <taxon>Metazoa</taxon>
        <taxon>Ecdysozoa</taxon>
        <taxon>Arthropoda</taxon>
        <taxon>Chelicerata</taxon>
        <taxon>Arachnida</taxon>
        <taxon>Araneae</taxon>
        <taxon>Araneomorphae</taxon>
        <taxon>Entelegynae</taxon>
        <taxon>Araneoidea</taxon>
        <taxon>Linyphiidae</taxon>
        <taxon>Erigoninae</taxon>
        <taxon>Oedothorax</taxon>
    </lineage>
</organism>
<dbReference type="GO" id="GO:0003723">
    <property type="term" value="F:RNA binding"/>
    <property type="evidence" value="ECO:0007669"/>
    <property type="project" value="UniProtKB-KW"/>
</dbReference>
<evidence type="ECO:0000256" key="3">
    <source>
        <dbReference type="ARBA" id="ARBA00022737"/>
    </source>
</evidence>
<evidence type="ECO:0000259" key="13">
    <source>
        <dbReference type="PROSITE" id="PS51192"/>
    </source>
</evidence>
<evidence type="ECO:0000313" key="18">
    <source>
        <dbReference type="EMBL" id="KAG8176536.1"/>
    </source>
</evidence>
<evidence type="ECO:0000256" key="9">
    <source>
        <dbReference type="ARBA" id="ARBA00022884"/>
    </source>
</evidence>
<dbReference type="Pfam" id="PF00271">
    <property type="entry name" value="Helicase_C"/>
    <property type="match status" value="1"/>
</dbReference>
<dbReference type="GO" id="GO:0046872">
    <property type="term" value="F:metal ion binding"/>
    <property type="evidence" value="ECO:0007669"/>
    <property type="project" value="UniProtKB-KW"/>
</dbReference>
<feature type="domain" description="Helicase C-terminal" evidence="14">
    <location>
        <begin position="252"/>
        <end position="408"/>
    </location>
</feature>
<dbReference type="InterPro" id="IPR014014">
    <property type="entry name" value="RNA_helicase_DEAD_Q_motif"/>
</dbReference>
<dbReference type="GO" id="GO:0003724">
    <property type="term" value="F:RNA helicase activity"/>
    <property type="evidence" value="ECO:0007669"/>
    <property type="project" value="UniProtKB-EC"/>
</dbReference>
<feature type="domain" description="CHORD" evidence="17">
    <location>
        <begin position="598"/>
        <end position="657"/>
    </location>
</feature>
<dbReference type="GO" id="GO:0005524">
    <property type="term" value="F:ATP binding"/>
    <property type="evidence" value="ECO:0007669"/>
    <property type="project" value="UniProtKB-KW"/>
</dbReference>
<keyword evidence="3" id="KW-0677">Repeat</keyword>
<dbReference type="GO" id="GO:0016787">
    <property type="term" value="F:hydrolase activity"/>
    <property type="evidence" value="ECO:0007669"/>
    <property type="project" value="UniProtKB-KW"/>
</dbReference>
<evidence type="ECO:0000256" key="10">
    <source>
        <dbReference type="ARBA" id="ARBA00038002"/>
    </source>
</evidence>
<comment type="similarity">
    <text evidence="10">Belongs to the DEAD box helicase family. DDX55/SPB4 subfamily.</text>
</comment>
<evidence type="ECO:0000256" key="1">
    <source>
        <dbReference type="ARBA" id="ARBA00012552"/>
    </source>
</evidence>
<keyword evidence="2" id="KW-0479">Metal-binding</keyword>
<dbReference type="SMART" id="SM00487">
    <property type="entry name" value="DEXDc"/>
    <property type="match status" value="1"/>
</dbReference>
<feature type="domain" description="CS" evidence="16">
    <location>
        <begin position="806"/>
        <end position="896"/>
    </location>
</feature>
<dbReference type="EMBL" id="JAFNEN010000869">
    <property type="protein sequence ID" value="KAG8176536.1"/>
    <property type="molecule type" value="Genomic_DNA"/>
</dbReference>
<evidence type="ECO:0000256" key="8">
    <source>
        <dbReference type="ARBA" id="ARBA00022840"/>
    </source>
</evidence>
<keyword evidence="4" id="KW-0547">Nucleotide-binding</keyword>
<dbReference type="PROSITE" id="PS51203">
    <property type="entry name" value="CS"/>
    <property type="match status" value="1"/>
</dbReference>
<protein>
    <recommendedName>
        <fullName evidence="1">RNA helicase</fullName>
        <ecNumber evidence="1">3.6.4.13</ecNumber>
    </recommendedName>
</protein>
<sequence length="908" mass="102966">MLQFTMEVKTWTGLRLSSGVTSTIKDFGFTTLTPVQAACIPVFLTKKDVAVEAITGSGKTLAFLVPMFEILLKYAPVKKHDIKAIIISPTRELAAQTAEIVDMFLKHIPEFTSILIIGGGSSSADIAKLSETGANIIVATPGRLEALFEIDKTLRIATHVKTLEILILDEADKLLEMGFERTINTILGYLPKQRLTGLFSATQTKEIEDLIRAGLRNPVCVSVKEKGSSKNSMQRTPSTLSNFYMVCEADKKLSTLVWFLLSKGASKFMVFFSTCASVDYMSFILKRFIKNIPVISMHGKMKKKRHNIFSEFKKYDSGILLCTDVMARGVDIPDVHWVIQFDPPSSASSFVHRCGRTARIGKTGNALLMLLPTEETFVNFLDVNQKVKLERIETPTVPDLTPKIKVLSSKNREIFEKGMRAFVSFVQFYMKHECSLLFRIKDLDLGQLANGYALIKMPRMPELNKKLPANFEPADVNFDEIPYSDKHREKQRKLRLKELQENPQSRKPISAKKEEWLKIKKERRSKKKLAKKRKLKSHEFSEKDLEELERDARLVKKFKKGKISKEEFDEEFVLDDELLSQDKKKKVAMSESEVKLQCYNRTCGQMFDPSTNESDSCTHHPGVPVFHDAYKSWSCCDKKTTDFTEFLNIKGCTTSYHSNVKPVEPEKPKEAKEVPSIPRPLEQQIVMERPDVNIPLVPLPHTVGSSLKPVLEKMLKEITLVPDEVNDGVVKLNTPCLNKGCREVYKGESSNAETCLYHEGTPIFHEGMKYWSCCVKRTTDFNSFLDQVGCTTGKHKWHKDNNVENKTKCRYDWHQTGNTVIVSVYSKCPLPDLSFVEANPVKLHIHIAFGKDKEVFDEELVLFGIVDIASCLVTYLGSKVEIKLKKAESVCWKSLASRDIMNISNMSI</sequence>
<dbReference type="SUPFAM" id="SSF49764">
    <property type="entry name" value="HSP20-like chaperones"/>
    <property type="match status" value="1"/>
</dbReference>
<dbReference type="Gene3D" id="3.40.50.300">
    <property type="entry name" value="P-loop containing nucleotide triphosphate hydrolases"/>
    <property type="match status" value="2"/>
</dbReference>
<dbReference type="InterPro" id="IPR008978">
    <property type="entry name" value="HSP20-like_chaperone"/>
</dbReference>
<keyword evidence="8" id="KW-0067">ATP-binding</keyword>
<dbReference type="InterPro" id="IPR000629">
    <property type="entry name" value="RNA-helicase_DEAD-box_CS"/>
</dbReference>
<evidence type="ECO:0000259" key="16">
    <source>
        <dbReference type="PROSITE" id="PS51203"/>
    </source>
</evidence>
<dbReference type="PROSITE" id="PS51194">
    <property type="entry name" value="HELICASE_CTER"/>
    <property type="match status" value="1"/>
</dbReference>
<evidence type="ECO:0000256" key="2">
    <source>
        <dbReference type="ARBA" id="ARBA00022723"/>
    </source>
</evidence>
<comment type="catalytic activity">
    <reaction evidence="11">
        <text>ATP + H2O = ADP + phosphate + H(+)</text>
        <dbReference type="Rhea" id="RHEA:13065"/>
        <dbReference type="ChEBI" id="CHEBI:15377"/>
        <dbReference type="ChEBI" id="CHEBI:15378"/>
        <dbReference type="ChEBI" id="CHEBI:30616"/>
        <dbReference type="ChEBI" id="CHEBI:43474"/>
        <dbReference type="ChEBI" id="CHEBI:456216"/>
        <dbReference type="EC" id="3.6.4.13"/>
    </reaction>
</comment>
<gene>
    <name evidence="18" type="ORF">JTE90_020370</name>
</gene>
<dbReference type="Pfam" id="PF00270">
    <property type="entry name" value="DEAD"/>
    <property type="match status" value="1"/>
</dbReference>
<evidence type="ECO:0000256" key="12">
    <source>
        <dbReference type="PROSITE-ProRule" id="PRU00552"/>
    </source>
</evidence>
<dbReference type="InterPro" id="IPR014001">
    <property type="entry name" value="Helicase_ATP-bd"/>
</dbReference>
<comment type="caution">
    <text evidence="18">The sequence shown here is derived from an EMBL/GenBank/DDBJ whole genome shotgun (WGS) entry which is preliminary data.</text>
</comment>
<keyword evidence="6" id="KW-0347">Helicase</keyword>
<keyword evidence="7" id="KW-0862">Zinc</keyword>
<feature type="domain" description="CHORD" evidence="17">
    <location>
        <begin position="736"/>
        <end position="795"/>
    </location>
</feature>
<dbReference type="Gene3D" id="4.10.1130.20">
    <property type="match status" value="2"/>
</dbReference>
<dbReference type="FunFam" id="3.40.50.300:FF:000877">
    <property type="entry name" value="RNA helicase"/>
    <property type="match status" value="1"/>
</dbReference>
<dbReference type="Proteomes" id="UP000827092">
    <property type="component" value="Unassembled WGS sequence"/>
</dbReference>
<dbReference type="PANTHER" id="PTHR46983:SF3">
    <property type="entry name" value="CHPADIPLOID STATE MAINTENANCE PROTEIN CHPA"/>
    <property type="match status" value="1"/>
</dbReference>
<keyword evidence="9" id="KW-0694">RNA-binding</keyword>
<dbReference type="InterPro" id="IPR001650">
    <property type="entry name" value="Helicase_C-like"/>
</dbReference>
<evidence type="ECO:0000259" key="15">
    <source>
        <dbReference type="PROSITE" id="PS51195"/>
    </source>
</evidence>
<dbReference type="CDD" id="cd17960">
    <property type="entry name" value="DEADc_DDX55"/>
    <property type="match status" value="1"/>
</dbReference>
<evidence type="ECO:0000313" key="19">
    <source>
        <dbReference type="Proteomes" id="UP000827092"/>
    </source>
</evidence>
<feature type="short sequence motif" description="Q motif" evidence="12">
    <location>
        <begin position="9"/>
        <end position="37"/>
    </location>
</feature>
<dbReference type="Pfam" id="PF13959">
    <property type="entry name" value="CTE_SPB4"/>
    <property type="match status" value="1"/>
</dbReference>
<evidence type="ECO:0000259" key="17">
    <source>
        <dbReference type="PROSITE" id="PS51401"/>
    </source>
</evidence>
<dbReference type="SMART" id="SM00490">
    <property type="entry name" value="HELICc"/>
    <property type="match status" value="1"/>
</dbReference>
<dbReference type="InterPro" id="IPR027417">
    <property type="entry name" value="P-loop_NTPase"/>
</dbReference>
<dbReference type="CDD" id="cd18787">
    <property type="entry name" value="SF2_C_DEAD"/>
    <property type="match status" value="1"/>
</dbReference>
<evidence type="ECO:0000256" key="7">
    <source>
        <dbReference type="ARBA" id="ARBA00022833"/>
    </source>
</evidence>
<dbReference type="InterPro" id="IPR025313">
    <property type="entry name" value="SPB4-like_CTE"/>
</dbReference>
<dbReference type="PROSITE" id="PS00039">
    <property type="entry name" value="DEAD_ATP_HELICASE"/>
    <property type="match status" value="1"/>
</dbReference>
<keyword evidence="19" id="KW-1185">Reference proteome</keyword>
<dbReference type="EC" id="3.6.4.13" evidence="1"/>
<dbReference type="PROSITE" id="PS51401">
    <property type="entry name" value="CHORD"/>
    <property type="match status" value="2"/>
</dbReference>
<dbReference type="PROSITE" id="PS51195">
    <property type="entry name" value="Q_MOTIF"/>
    <property type="match status" value="1"/>
</dbReference>
<feature type="domain" description="Helicase ATP-binding" evidence="13">
    <location>
        <begin position="40"/>
        <end position="221"/>
    </location>
</feature>
<dbReference type="SUPFAM" id="SSF52540">
    <property type="entry name" value="P-loop containing nucleoside triphosphate hydrolases"/>
    <property type="match status" value="1"/>
</dbReference>
<accession>A0AAV6TYV5</accession>
<dbReference type="AlphaFoldDB" id="A0AAV6TYV5"/>